<dbReference type="Proteomes" id="UP001195963">
    <property type="component" value="Unassembled WGS sequence"/>
</dbReference>
<gene>
    <name evidence="2" type="ORF">K0625_21060</name>
</gene>
<protein>
    <submittedName>
        <fullName evidence="2">Lactonase family protein</fullName>
    </submittedName>
</protein>
<dbReference type="InterPro" id="IPR015943">
    <property type="entry name" value="WD40/YVTN_repeat-like_dom_sf"/>
</dbReference>
<dbReference type="PROSITE" id="PS51257">
    <property type="entry name" value="PROKAR_LIPOPROTEIN"/>
    <property type="match status" value="1"/>
</dbReference>
<dbReference type="PANTHER" id="PTHR30344">
    <property type="entry name" value="6-PHOSPHOGLUCONOLACTONASE-RELATED"/>
    <property type="match status" value="1"/>
</dbReference>
<dbReference type="InterPro" id="IPR050282">
    <property type="entry name" value="Cycloisomerase_2"/>
</dbReference>
<keyword evidence="3" id="KW-1185">Reference proteome</keyword>
<proteinExistence type="predicted"/>
<dbReference type="RefSeq" id="WP_220111439.1">
    <property type="nucleotide sequence ID" value="NZ_JAHZST010000020.1"/>
</dbReference>
<keyword evidence="1" id="KW-0119">Carbohydrate metabolism</keyword>
<organism evidence="2 3">
    <name type="scientific">Shewanella nanhaiensis</name>
    <dbReference type="NCBI Taxonomy" id="2864872"/>
    <lineage>
        <taxon>Bacteria</taxon>
        <taxon>Pseudomonadati</taxon>
        <taxon>Pseudomonadota</taxon>
        <taxon>Gammaproteobacteria</taxon>
        <taxon>Alteromonadales</taxon>
        <taxon>Shewanellaceae</taxon>
        <taxon>Shewanella</taxon>
    </lineage>
</organism>
<accession>A0ABS7E8U2</accession>
<comment type="caution">
    <text evidence="2">The sequence shown here is derived from an EMBL/GenBank/DDBJ whole genome shotgun (WGS) entry which is preliminary data.</text>
</comment>
<dbReference type="SUPFAM" id="SSF75011">
    <property type="entry name" value="3-carboxy-cis,cis-mucoante lactonizing enzyme"/>
    <property type="match status" value="1"/>
</dbReference>
<keyword evidence="1" id="KW-0313">Glucose metabolism</keyword>
<dbReference type="Gene3D" id="2.130.10.10">
    <property type="entry name" value="YVTN repeat-like/Quinoprotein amine dehydrogenase"/>
    <property type="match status" value="2"/>
</dbReference>
<evidence type="ECO:0000256" key="1">
    <source>
        <dbReference type="ARBA" id="ARBA00022526"/>
    </source>
</evidence>
<dbReference type="PANTHER" id="PTHR30344:SF1">
    <property type="entry name" value="6-PHOSPHOGLUCONOLACTONASE"/>
    <property type="match status" value="1"/>
</dbReference>
<sequence length="434" mass="46218">MKKTDTLKLHQFLLPIAAAGLISLLGCESKAVHTDQEALSTIYVASNKTDGNTVVGFRSLANGKFKQLGEFPTGGEGTGDLEIPALQKDETHPLANGDDPLISANGIVATDDGRHVLVVNAGDSSVSLLKVNKDGSLTLQNTVEAGDKFPVSIASHGQHVVVASVGVDNGNGSISAYIINNDNRLTLVPGSRRDLKARPSTTSFSHDGKHLIVNELVTGKIKIFRMLDNSLSAEPISTINSPRTARRFQAIPVGFDTGVSDSGDLIFMSEARFLTPEFGLREQANVVPQTPKYSWQTGSLSSYTLDGQGNISLVSADVLTGDNVEGGEIANCWVALSPDQKTLWAANALSSSISSFDINKDGSVRLKNATAYKSKPEMLFFSDLDTSHDGKELYQLVGNMGQVMIFDIQSNGDLALKQTLNGLPKLGAYGLLVL</sequence>
<reference evidence="2 3" key="1">
    <citation type="submission" date="2021-07" db="EMBL/GenBank/DDBJ databases">
        <title>Shewanella sp. nov, isolated from SCS.</title>
        <authorList>
            <person name="Cao W.R."/>
        </authorList>
    </citation>
    <scope>NUCLEOTIDE SEQUENCE [LARGE SCALE GENOMIC DNA]</scope>
    <source>
        <strain evidence="2 3">NR704-98</strain>
    </source>
</reference>
<dbReference type="EMBL" id="JAHZST010000020">
    <property type="protein sequence ID" value="MBW8186116.1"/>
    <property type="molecule type" value="Genomic_DNA"/>
</dbReference>
<evidence type="ECO:0000313" key="3">
    <source>
        <dbReference type="Proteomes" id="UP001195963"/>
    </source>
</evidence>
<name>A0ABS7E8U2_9GAMM</name>
<evidence type="ECO:0000313" key="2">
    <source>
        <dbReference type="EMBL" id="MBW8186116.1"/>
    </source>
</evidence>